<sequence length="400" mass="42316">MKTKPLQNRTIALSVLFSVFALGLLGAQQSYAIVLEDQDSCEIGLGVAATWDGVSECNVEEEFNIESGDSLTINSGITLSTGDIININTDGVVTNMGTIRSDDGEIALYGTINNYGTIQLNAGSFDMQGILNNEVGGEITNTGLTLTVSGELNNFGTLNNKGGVNVSDNSSITNDGLIETFDDHEFAVAGTFTNRGTFIMNDGIFSIQNTGFAETFDTINIYSPAKVTITGQLDILESSEFLNESEIDLGQTGIIRIIGILYNDGLFVNSCGLVNVISPGMIVGPDPTDDCPIQSITIDSPPNGSFHGNFANVIFTGTAIDIDGYGVEKDISSGIEWSDNVDILSDNLGSTVSNQLPTTGVHQITAYIKDSGDNEKSAIINIEIFNDADSDGYLSILNGG</sequence>
<dbReference type="Gene3D" id="2.160.20.20">
    <property type="match status" value="1"/>
</dbReference>
<dbReference type="Proteomes" id="UP000014065">
    <property type="component" value="Unassembled WGS sequence"/>
</dbReference>
<keyword evidence="2" id="KW-1185">Reference proteome</keyword>
<feature type="non-terminal residue" evidence="1">
    <location>
        <position position="400"/>
    </location>
</feature>
<evidence type="ECO:0000313" key="1">
    <source>
        <dbReference type="EMBL" id="EPA06525.1"/>
    </source>
</evidence>
<proteinExistence type="predicted"/>
<accession>S2E5S5</accession>
<organism evidence="1 2">
    <name type="scientific">Candidatus Nitrosarchaeum limnium BG20</name>
    <dbReference type="NCBI Taxonomy" id="859192"/>
    <lineage>
        <taxon>Archaea</taxon>
        <taxon>Nitrososphaerota</taxon>
        <taxon>Nitrososphaeria</taxon>
        <taxon>Nitrosopumilales</taxon>
        <taxon>Nitrosopumilaceae</taxon>
        <taxon>Nitrosarchaeum</taxon>
    </lineage>
</organism>
<protein>
    <submittedName>
        <fullName evidence="1">Uncharacterized protein</fullName>
    </submittedName>
</protein>
<dbReference type="InterPro" id="IPR012332">
    <property type="entry name" value="Autotransporter_pectin_lyase_C"/>
</dbReference>
<dbReference type="EMBL" id="AHJG01000040">
    <property type="protein sequence ID" value="EPA06525.1"/>
    <property type="molecule type" value="Genomic_DNA"/>
</dbReference>
<evidence type="ECO:0000313" key="2">
    <source>
        <dbReference type="Proteomes" id="UP000014065"/>
    </source>
</evidence>
<gene>
    <name evidence="1" type="ORF">BG20_I2310</name>
</gene>
<dbReference type="AlphaFoldDB" id="S2E5S5"/>
<comment type="caution">
    <text evidence="1">The sequence shown here is derived from an EMBL/GenBank/DDBJ whole genome shotgun (WGS) entry which is preliminary data.</text>
</comment>
<name>S2E5S5_9ARCH</name>
<reference evidence="1 2" key="1">
    <citation type="journal article" date="2012" name="J. Bacteriol.">
        <title>Genome Sequence of "Candidatus Nitrosoarchaeum limnia" BG20, a Low-Salinity Ammonia-Oxidizing Archaeon from the San Francisco Bay Estuary.</title>
        <authorList>
            <person name="Mosier A.C."/>
            <person name="Allen E.E."/>
            <person name="Kim M."/>
            <person name="Ferriera S."/>
            <person name="Francis C.A."/>
        </authorList>
    </citation>
    <scope>NUCLEOTIDE SEQUENCE [LARGE SCALE GENOMIC DNA]</scope>
    <source>
        <strain evidence="1 2">BG20</strain>
    </source>
</reference>